<keyword evidence="4" id="KW-1185">Reference proteome</keyword>
<name>D5SRH9_PLAL2</name>
<evidence type="ECO:0000256" key="1">
    <source>
        <dbReference type="ARBA" id="ARBA00007613"/>
    </source>
</evidence>
<protein>
    <submittedName>
        <fullName evidence="3">Outer membrane efflux protein</fullName>
    </submittedName>
</protein>
<dbReference type="SUPFAM" id="SSF56954">
    <property type="entry name" value="Outer membrane efflux proteins (OEP)"/>
    <property type="match status" value="1"/>
</dbReference>
<evidence type="ECO:0000256" key="2">
    <source>
        <dbReference type="SAM" id="Coils"/>
    </source>
</evidence>
<dbReference type="STRING" id="521674.Plim_2850"/>
<evidence type="ECO:0000313" key="4">
    <source>
        <dbReference type="Proteomes" id="UP000002220"/>
    </source>
</evidence>
<comment type="similarity">
    <text evidence="1">Belongs to the outer membrane factor (OMF) (TC 1.B.17) family.</text>
</comment>
<proteinExistence type="inferred from homology"/>
<reference evidence="3 4" key="1">
    <citation type="journal article" date="2010" name="Stand. Genomic Sci.">
        <title>Complete genome sequence of Planctomyces limnophilus type strain (Mu 290).</title>
        <authorList>
            <person name="Labutti K."/>
            <person name="Sikorski J."/>
            <person name="Schneider S."/>
            <person name="Nolan M."/>
            <person name="Lucas S."/>
            <person name="Glavina Del Rio T."/>
            <person name="Tice H."/>
            <person name="Cheng J.F."/>
            <person name="Goodwin L."/>
            <person name="Pitluck S."/>
            <person name="Liolios K."/>
            <person name="Ivanova N."/>
            <person name="Mavromatis K."/>
            <person name="Mikhailova N."/>
            <person name="Pati A."/>
            <person name="Chen A."/>
            <person name="Palaniappan K."/>
            <person name="Land M."/>
            <person name="Hauser L."/>
            <person name="Chang Y.J."/>
            <person name="Jeffries C.D."/>
            <person name="Tindall B.J."/>
            <person name="Rohde M."/>
            <person name="Goker M."/>
            <person name="Woyke T."/>
            <person name="Bristow J."/>
            <person name="Eisen J.A."/>
            <person name="Markowitz V."/>
            <person name="Hugenholtz P."/>
            <person name="Kyrpides N.C."/>
            <person name="Klenk H.P."/>
            <person name="Lapidus A."/>
        </authorList>
    </citation>
    <scope>NUCLEOTIDE SEQUENCE [LARGE SCALE GENOMIC DNA]</scope>
    <source>
        <strain evidence="4">ATCC 43296 / DSM 3776 / IFAM 1008 / 290</strain>
    </source>
</reference>
<dbReference type="PANTHER" id="PTHR30203:SF30">
    <property type="entry name" value="OUTER MEMBRANE PROTEIN-RELATED"/>
    <property type="match status" value="1"/>
</dbReference>
<keyword evidence="2" id="KW-0175">Coiled coil</keyword>
<evidence type="ECO:0000313" key="3">
    <source>
        <dbReference type="EMBL" id="ADG68672.1"/>
    </source>
</evidence>
<sequence length="527" mass="58391">MNHLVRPSKAKSRARTLLPTLIAGLALSAPSCRIPELEGPLQGPSMPSSFSWFKRSVPDVPVVPPSPEEAGTATLNEASDIEQVGYTRLEMAADTYENSALISWRDFFDDPNLLCLIEEAMVGNQELRILNQDIQIAYNEVSARRGAILPFFTLGAGAGVDKPGLFTREGAVESQLDVKPGVAFPEPLPNFLVAANISWEIDIWRKLRNARDAATLRYLGTCDGQAYMVTRLVSEVAEKYYELMSLDNQMQILDKTIEIQEQSLELAKARKAAGRDTELAVQRFQAEVRKNQSEKLIILQQIVEAENRINFLLGRYPQPVMRSTSSFLDLNLQPLCAGLPGQIMQNRPDVRQAEKELSAAGLDVKVARARFYPSLIVNAGVGYNAFNAKYLFSTPDSLIYNVAGDLVAPVINRSAIQADYLTANAQQLQCVYNYQQVILNAYTEIVNRLSKVENYQASIEIKKQQLAALEASVDSATKLFQNARAEYVEVLLAQRDMMEARMVLIETKQQQLAAAITAYQALGGGSF</sequence>
<dbReference type="Gene3D" id="1.20.1600.10">
    <property type="entry name" value="Outer membrane efflux proteins (OEP)"/>
    <property type="match status" value="1"/>
</dbReference>
<organism evidence="3 4">
    <name type="scientific">Planctopirus limnophila (strain ATCC 43296 / DSM 3776 / IFAM 1008 / Mu 290)</name>
    <name type="common">Planctomyces limnophilus</name>
    <dbReference type="NCBI Taxonomy" id="521674"/>
    <lineage>
        <taxon>Bacteria</taxon>
        <taxon>Pseudomonadati</taxon>
        <taxon>Planctomycetota</taxon>
        <taxon>Planctomycetia</taxon>
        <taxon>Planctomycetales</taxon>
        <taxon>Planctomycetaceae</taxon>
        <taxon>Planctopirus</taxon>
    </lineage>
</organism>
<dbReference type="GO" id="GO:0015562">
    <property type="term" value="F:efflux transmembrane transporter activity"/>
    <property type="evidence" value="ECO:0007669"/>
    <property type="project" value="InterPro"/>
</dbReference>
<dbReference type="InterPro" id="IPR010131">
    <property type="entry name" value="MdtP/NodT-like"/>
</dbReference>
<feature type="coiled-coil region" evidence="2">
    <location>
        <begin position="452"/>
        <end position="486"/>
    </location>
</feature>
<accession>D5SRH9</accession>
<dbReference type="KEGG" id="plm:Plim_2850"/>
<dbReference type="eggNOG" id="COG1538">
    <property type="taxonomic scope" value="Bacteria"/>
</dbReference>
<dbReference type="InterPro" id="IPR003423">
    <property type="entry name" value="OMP_efflux"/>
</dbReference>
<dbReference type="RefSeq" id="WP_013111103.1">
    <property type="nucleotide sequence ID" value="NC_014148.1"/>
</dbReference>
<dbReference type="EMBL" id="CP001744">
    <property type="protein sequence ID" value="ADG68672.1"/>
    <property type="molecule type" value="Genomic_DNA"/>
</dbReference>
<dbReference type="Proteomes" id="UP000002220">
    <property type="component" value="Chromosome"/>
</dbReference>
<dbReference type="HOGENOM" id="CLU_444712_0_0_0"/>
<dbReference type="Pfam" id="PF02321">
    <property type="entry name" value="OEP"/>
    <property type="match status" value="2"/>
</dbReference>
<dbReference type="AlphaFoldDB" id="D5SRH9"/>
<dbReference type="PANTHER" id="PTHR30203">
    <property type="entry name" value="OUTER MEMBRANE CATION EFFLUX PROTEIN"/>
    <property type="match status" value="1"/>
</dbReference>
<gene>
    <name evidence="3" type="ordered locus">Plim_2850</name>
</gene>
<dbReference type="Gene3D" id="2.20.200.10">
    <property type="entry name" value="Outer membrane efflux proteins (OEP)"/>
    <property type="match status" value="1"/>
</dbReference>